<dbReference type="GO" id="GO:0006631">
    <property type="term" value="P:fatty acid metabolic process"/>
    <property type="evidence" value="ECO:0007669"/>
    <property type="project" value="TreeGrafter"/>
</dbReference>
<proteinExistence type="inferred from homology"/>
<dbReference type="SUPFAM" id="SSF56801">
    <property type="entry name" value="Acetyl-CoA synthetase-like"/>
    <property type="match status" value="1"/>
</dbReference>
<dbReference type="InterPro" id="IPR042099">
    <property type="entry name" value="ANL_N_sf"/>
</dbReference>
<name>A0A3N4GWH2_9ACTN</name>
<dbReference type="OrthoDB" id="9803968at2"/>
<accession>A0A3N4GWH2</accession>
<organism evidence="5 6">
    <name type="scientific">Gordonia oryzae</name>
    <dbReference type="NCBI Taxonomy" id="2487349"/>
    <lineage>
        <taxon>Bacteria</taxon>
        <taxon>Bacillati</taxon>
        <taxon>Actinomycetota</taxon>
        <taxon>Actinomycetes</taxon>
        <taxon>Mycobacteriales</taxon>
        <taxon>Gordoniaceae</taxon>
        <taxon>Gordonia</taxon>
    </lineage>
</organism>
<evidence type="ECO:0000259" key="4">
    <source>
        <dbReference type="Pfam" id="PF13193"/>
    </source>
</evidence>
<dbReference type="PROSITE" id="PS00455">
    <property type="entry name" value="AMP_BINDING"/>
    <property type="match status" value="1"/>
</dbReference>
<evidence type="ECO:0000259" key="3">
    <source>
        <dbReference type="Pfam" id="PF00501"/>
    </source>
</evidence>
<dbReference type="Pfam" id="PF00501">
    <property type="entry name" value="AMP-binding"/>
    <property type="match status" value="1"/>
</dbReference>
<dbReference type="InterPro" id="IPR045851">
    <property type="entry name" value="AMP-bd_C_sf"/>
</dbReference>
<protein>
    <submittedName>
        <fullName evidence="5">Long-chain fatty acid--CoA ligase</fullName>
    </submittedName>
</protein>
<dbReference type="RefSeq" id="WP_123932450.1">
    <property type="nucleotide sequence ID" value="NZ_JBPSDP010000018.1"/>
</dbReference>
<dbReference type="PANTHER" id="PTHR43201">
    <property type="entry name" value="ACYL-COA SYNTHETASE"/>
    <property type="match status" value="1"/>
</dbReference>
<feature type="domain" description="AMP-dependent synthetase/ligase" evidence="3">
    <location>
        <begin position="34"/>
        <end position="396"/>
    </location>
</feature>
<evidence type="ECO:0000256" key="2">
    <source>
        <dbReference type="ARBA" id="ARBA00022598"/>
    </source>
</evidence>
<dbReference type="PANTHER" id="PTHR43201:SF5">
    <property type="entry name" value="MEDIUM-CHAIN ACYL-COA LIGASE ACSF2, MITOCHONDRIAL"/>
    <property type="match status" value="1"/>
</dbReference>
<keyword evidence="2 5" id="KW-0436">Ligase</keyword>
<evidence type="ECO:0000313" key="6">
    <source>
        <dbReference type="Proteomes" id="UP000267536"/>
    </source>
</evidence>
<reference evidence="5 6" key="1">
    <citation type="submission" date="2018-11" db="EMBL/GenBank/DDBJ databases">
        <title>Draft genome sequence of Gordonia sp. RS15-1S isolated from rice stems.</title>
        <authorList>
            <person name="Muangham S."/>
        </authorList>
    </citation>
    <scope>NUCLEOTIDE SEQUENCE [LARGE SCALE GENOMIC DNA]</scope>
    <source>
        <strain evidence="5 6">RS15-1S</strain>
    </source>
</reference>
<comment type="caution">
    <text evidence="5">The sequence shown here is derived from an EMBL/GenBank/DDBJ whole genome shotgun (WGS) entry which is preliminary data.</text>
</comment>
<dbReference type="Gene3D" id="3.30.300.30">
    <property type="match status" value="1"/>
</dbReference>
<keyword evidence="6" id="KW-1185">Reference proteome</keyword>
<dbReference type="AlphaFoldDB" id="A0A3N4GWH2"/>
<dbReference type="EMBL" id="RKMH01000017">
    <property type="protein sequence ID" value="RPA57324.1"/>
    <property type="molecule type" value="Genomic_DNA"/>
</dbReference>
<dbReference type="Gene3D" id="3.40.50.12780">
    <property type="entry name" value="N-terminal domain of ligase-like"/>
    <property type="match status" value="1"/>
</dbReference>
<dbReference type="InterPro" id="IPR020845">
    <property type="entry name" value="AMP-binding_CS"/>
</dbReference>
<sequence>MTSTETPGLRSESRWEKDTSIDLDESTIGAVLVRRAHDHPTVVALIATAHDGSAVRLTYSELLDESRRVATRLRQLVAPGQMIALWAPNVAEWPIIQYGAALAGVVLVAVNPALRPPELEYVLRHSGATVLIHADRGRDYDMAAVAEEVAATVGDVRTVSLSDRDRWRGTDSAPDVEAESRISPDDVAMLQYTSGTTGNPKGVLLRHRSLINVARLTMREARMPDHLTAVNPLPMFHTAACVIGTLGPLSAAGTMILVKQFAPGPVIDVMRSESANVLFFVPAVLSALVEYVRSTGDGAPELRVMLGGAATIAATLIESAEATFGGRLVNVYGQTELAPVLTATRPDDSREDKLRTVGRPLPQVECTVVDPVTREIVPVGVVGEICARGYQQFVAYHDDPEATARAVDGAGFVHTGDLGSMDSRGYLTITGRLKELIIRGGENIAPAEVESRILEVDGVVEVAVVGLPDARLGETVAAVLRLCDTSVDPSDVSQQVHAHLVTCLTPFKIPARWFIADALPVTPTGKVRKFAIVEAIASGALAEI</sequence>
<evidence type="ECO:0000313" key="5">
    <source>
        <dbReference type="EMBL" id="RPA57324.1"/>
    </source>
</evidence>
<dbReference type="InterPro" id="IPR025110">
    <property type="entry name" value="AMP-bd_C"/>
</dbReference>
<dbReference type="GO" id="GO:0031956">
    <property type="term" value="F:medium-chain fatty acid-CoA ligase activity"/>
    <property type="evidence" value="ECO:0007669"/>
    <property type="project" value="TreeGrafter"/>
</dbReference>
<dbReference type="Pfam" id="PF13193">
    <property type="entry name" value="AMP-binding_C"/>
    <property type="match status" value="1"/>
</dbReference>
<gene>
    <name evidence="5" type="ORF">EF294_18875</name>
</gene>
<evidence type="ECO:0000256" key="1">
    <source>
        <dbReference type="ARBA" id="ARBA00006432"/>
    </source>
</evidence>
<comment type="similarity">
    <text evidence="1">Belongs to the ATP-dependent AMP-binding enzyme family.</text>
</comment>
<dbReference type="Proteomes" id="UP000267536">
    <property type="component" value="Unassembled WGS sequence"/>
</dbReference>
<dbReference type="InterPro" id="IPR000873">
    <property type="entry name" value="AMP-dep_synth/lig_dom"/>
</dbReference>
<feature type="domain" description="AMP-binding enzyme C-terminal" evidence="4">
    <location>
        <begin position="448"/>
        <end position="526"/>
    </location>
</feature>